<feature type="region of interest" description="Disordered" evidence="7">
    <location>
        <begin position="20"/>
        <end position="46"/>
    </location>
</feature>
<dbReference type="SUPFAM" id="SSF46689">
    <property type="entry name" value="Homeodomain-like"/>
    <property type="match status" value="1"/>
</dbReference>
<dbReference type="FunFam" id="1.10.10.60:FF:000417">
    <property type="entry name" value="Even-skipped homeobox 1"/>
    <property type="match status" value="1"/>
</dbReference>
<feature type="DNA-binding region" description="Homeobox" evidence="5">
    <location>
        <begin position="154"/>
        <end position="213"/>
    </location>
</feature>
<dbReference type="OrthoDB" id="6159439at2759"/>
<dbReference type="Pfam" id="PF00046">
    <property type="entry name" value="Homeodomain"/>
    <property type="match status" value="1"/>
</dbReference>
<dbReference type="GO" id="GO:0005634">
    <property type="term" value="C:nucleus"/>
    <property type="evidence" value="ECO:0007669"/>
    <property type="project" value="UniProtKB-SubCell"/>
</dbReference>
<dbReference type="Proteomes" id="UP000694865">
    <property type="component" value="Unplaced"/>
</dbReference>
<evidence type="ECO:0000259" key="8">
    <source>
        <dbReference type="PROSITE" id="PS50071"/>
    </source>
</evidence>
<dbReference type="InterPro" id="IPR009057">
    <property type="entry name" value="Homeodomain-like_sf"/>
</dbReference>
<dbReference type="GeneID" id="102809231"/>
<organism evidence="9">
    <name type="scientific">Saccoglossus kowalevskii</name>
    <name type="common">Acorn worm</name>
    <dbReference type="NCBI Taxonomy" id="10224"/>
    <lineage>
        <taxon>Eukaryota</taxon>
        <taxon>Metazoa</taxon>
        <taxon>Hemichordata</taxon>
        <taxon>Enteropneusta</taxon>
        <taxon>Harrimaniidae</taxon>
        <taxon>Saccoglossus</taxon>
    </lineage>
</organism>
<evidence type="ECO:0000256" key="2">
    <source>
        <dbReference type="ARBA" id="ARBA00023125"/>
    </source>
</evidence>
<evidence type="ECO:0000256" key="7">
    <source>
        <dbReference type="SAM" id="MobiDB-lite"/>
    </source>
</evidence>
<dbReference type="PROSITE" id="PS00027">
    <property type="entry name" value="HOMEOBOX_1"/>
    <property type="match status" value="1"/>
</dbReference>
<dbReference type="Gene3D" id="1.10.10.60">
    <property type="entry name" value="Homeodomain-like"/>
    <property type="match status" value="1"/>
</dbReference>
<reference evidence="9" key="1">
    <citation type="journal article" date="2015" name="Nature">
        <title>Hemichordate genomes and deuterostome origins.</title>
        <authorList>
            <person name="Simakov O."/>
            <person name="Kawashima T."/>
            <person name="Marletaz F."/>
            <person name="Jenkins J."/>
            <person name="Koyanagi R."/>
            <person name="Mitros T."/>
            <person name="Hisata K."/>
            <person name="Bredeson J."/>
            <person name="Shoguchi E."/>
            <person name="Gyoja F."/>
            <person name="Yue J.X."/>
            <person name="Chen Y.C."/>
            <person name="Freeman R.M.Jr."/>
            <person name="Sasaki A."/>
            <person name="Hikosaka-Katayama T."/>
            <person name="Sato A."/>
            <person name="Fujie M."/>
            <person name="Baughman K.W."/>
            <person name="Levine J."/>
            <person name="Gonzalez P."/>
            <person name="Cameron C."/>
            <person name="Fritzenwanker J.H."/>
            <person name="Pani A.M."/>
            <person name="Goto H."/>
            <person name="Kanda M."/>
            <person name="Arakaki N."/>
            <person name="Yamasaki S."/>
            <person name="Qu J."/>
            <person name="Cree A."/>
            <person name="Ding Y."/>
            <person name="Dinh H.H."/>
            <person name="Dugan S."/>
            <person name="Holder M."/>
            <person name="Jhangiani S.N."/>
            <person name="Kovar C.L."/>
            <person name="Lee S.L."/>
            <person name="Lewis L.R."/>
            <person name="Morton D."/>
            <person name="Nazareth L.V."/>
            <person name="Okwuonu G."/>
            <person name="Santibanez J."/>
            <person name="Chen R."/>
            <person name="Richards S."/>
            <person name="Muzny D.M."/>
            <person name="Gillis A."/>
            <person name="Peshkin L."/>
            <person name="Wu M."/>
            <person name="Humphreys T."/>
            <person name="Su Y.H."/>
            <person name="Putnam N.H."/>
            <person name="Schmutz J."/>
            <person name="Fujiyama A."/>
            <person name="Yu J.K."/>
            <person name="Tagawa K."/>
            <person name="Worley K.C."/>
            <person name="Gibbs R.A."/>
            <person name="Kirschner M.W."/>
            <person name="Lowe C.J."/>
            <person name="Satoh N."/>
            <person name="Rokhsar D.S."/>
            <person name="Gerhart J."/>
        </authorList>
    </citation>
    <scope>NUCLEOTIDE SEQUENCE</scope>
</reference>
<dbReference type="PANTHER" id="PTHR45664">
    <property type="entry name" value="PROTEIN ZERKNUELLT 1-RELATED"/>
    <property type="match status" value="1"/>
</dbReference>
<evidence type="ECO:0000256" key="3">
    <source>
        <dbReference type="ARBA" id="ARBA00023155"/>
    </source>
</evidence>
<dbReference type="KEGG" id="sko:102809231"/>
<reference evidence="11" key="2">
    <citation type="submission" date="2025-05" db="UniProtKB">
        <authorList>
            <consortium name="RefSeq"/>
        </authorList>
    </citation>
    <scope>IDENTIFICATION</scope>
    <source>
        <tissue evidence="11">Testes</tissue>
    </source>
</reference>
<keyword evidence="10" id="KW-1185">Reference proteome</keyword>
<evidence type="ECO:0000313" key="10">
    <source>
        <dbReference type="Proteomes" id="UP000694865"/>
    </source>
</evidence>
<comment type="subcellular location">
    <subcellularLocation>
        <location evidence="5 6">Nucleus</location>
    </subcellularLocation>
</comment>
<dbReference type="GO" id="GO:0048663">
    <property type="term" value="P:neuron fate commitment"/>
    <property type="evidence" value="ECO:0007669"/>
    <property type="project" value="UniProtKB-ARBA"/>
</dbReference>
<dbReference type="SMART" id="SM00389">
    <property type="entry name" value="HOX"/>
    <property type="match status" value="1"/>
</dbReference>
<dbReference type="InterPro" id="IPR020479">
    <property type="entry name" value="HD_metazoa"/>
</dbReference>
<proteinExistence type="evidence at transcript level"/>
<keyword evidence="4 5" id="KW-0539">Nucleus</keyword>
<dbReference type="GO" id="GO:0000981">
    <property type="term" value="F:DNA-binding transcription factor activity, RNA polymerase II-specific"/>
    <property type="evidence" value="ECO:0007669"/>
    <property type="project" value="InterPro"/>
</dbReference>
<sequence>MAMDDKLANKSATVVDNCTAASTDSTCSSPTTSSSPTTTAITRTTASLSEPRLSAFTSINNSNIGKTPGKDGVSSSLSAAVSVTFSSISRSLHEQASSFQAYQSMLKSQPPTSTPFSSYSDIQRNLPALNPASGLAFSPAASIFARRRRKENRPRRQRTTFTSEQTLKLEMEYHRTEYITRPRRFELAEMLDLTENQIKIWFQNRRAKDKRIEKAQMDQHYRCMGLAPPGSAYSLGSAYPGAFCGACYYKPTTATAVTSTIPHNAVGHPYQLV</sequence>
<evidence type="ECO:0000256" key="5">
    <source>
        <dbReference type="PROSITE-ProRule" id="PRU00108"/>
    </source>
</evidence>
<dbReference type="InterPro" id="IPR001356">
    <property type="entry name" value="HD"/>
</dbReference>
<dbReference type="GO" id="GO:0000978">
    <property type="term" value="F:RNA polymerase II cis-regulatory region sequence-specific DNA binding"/>
    <property type="evidence" value="ECO:0007669"/>
    <property type="project" value="TreeGrafter"/>
</dbReference>
<evidence type="ECO:0000313" key="9">
    <source>
        <dbReference type="EMBL" id="ALR88651.1"/>
    </source>
</evidence>
<name>A0A0U2K775_SACKO</name>
<dbReference type="CDD" id="cd00086">
    <property type="entry name" value="homeodomain"/>
    <property type="match status" value="1"/>
</dbReference>
<keyword evidence="2 5" id="KW-0238">DNA-binding</keyword>
<feature type="domain" description="Homeobox" evidence="8">
    <location>
        <begin position="152"/>
        <end position="212"/>
    </location>
</feature>
<dbReference type="PRINTS" id="PR00024">
    <property type="entry name" value="HOMEOBOX"/>
</dbReference>
<evidence type="ECO:0000256" key="1">
    <source>
        <dbReference type="ARBA" id="ARBA00022473"/>
    </source>
</evidence>
<dbReference type="AlphaFoldDB" id="A0A0U2K775"/>
<dbReference type="RefSeq" id="XP_006821574.1">
    <property type="nucleotide sequence ID" value="XM_006821511.1"/>
</dbReference>
<dbReference type="EMBL" id="KT984254">
    <property type="protein sequence ID" value="ALR88651.1"/>
    <property type="molecule type" value="mRNA"/>
</dbReference>
<protein>
    <submittedName>
        <fullName evidence="9 11">Homeobox protein rough-like</fullName>
    </submittedName>
</protein>
<dbReference type="PROSITE" id="PS50071">
    <property type="entry name" value="HOMEOBOX_2"/>
    <property type="match status" value="1"/>
</dbReference>
<accession>A0A0U2K775</accession>
<gene>
    <name evidence="11" type="primary">LOC102809231</name>
</gene>
<dbReference type="InterPro" id="IPR017970">
    <property type="entry name" value="Homeobox_CS"/>
</dbReference>
<evidence type="ECO:0000256" key="6">
    <source>
        <dbReference type="RuleBase" id="RU000682"/>
    </source>
</evidence>
<keyword evidence="1" id="KW-0217">Developmental protein</keyword>
<dbReference type="PANTHER" id="PTHR45664:SF19">
    <property type="entry name" value="AGAP002372-PA"/>
    <property type="match status" value="1"/>
</dbReference>
<evidence type="ECO:0000256" key="4">
    <source>
        <dbReference type="ARBA" id="ARBA00023242"/>
    </source>
</evidence>
<evidence type="ECO:0000313" key="11">
    <source>
        <dbReference type="RefSeq" id="XP_006821574.1"/>
    </source>
</evidence>
<keyword evidence="3 5" id="KW-0371">Homeobox</keyword>